<dbReference type="PANTHER" id="PTHR47478:SF1">
    <property type="entry name" value="PYRIMIDINE 5'-NUCLEOTIDASE YJJG"/>
    <property type="match status" value="1"/>
</dbReference>
<dbReference type="Gene3D" id="3.40.50.1000">
    <property type="entry name" value="HAD superfamily/HAD-like"/>
    <property type="match status" value="1"/>
</dbReference>
<dbReference type="Proteomes" id="UP000004080">
    <property type="component" value="Unassembled WGS sequence"/>
</dbReference>
<dbReference type="InterPro" id="IPR041492">
    <property type="entry name" value="HAD_2"/>
</dbReference>
<proteinExistence type="predicted"/>
<dbReference type="EMBL" id="AKKV01000026">
    <property type="protein sequence ID" value="EIT85165.1"/>
    <property type="molecule type" value="Genomic_DNA"/>
</dbReference>
<dbReference type="RefSeq" id="WP_007202183.1">
    <property type="nucleotide sequence ID" value="NZ_AKKV01000026.1"/>
</dbReference>
<accession>I8UE30</accession>
<dbReference type="SFLD" id="SFLDG01129">
    <property type="entry name" value="C1.5:_HAD__Beta-PGM__Phosphata"/>
    <property type="match status" value="1"/>
</dbReference>
<name>I8UE30_9BACL</name>
<sequence length="235" mass="26796">MMIDSIYWDLDDTLLNYNDAFTRAASTSFAALHPFLSSHDVTYWLPHFKACCDDYWPAYEKKRLSRDRYLALRFHRSLQRANVASAVSWHSFEAALRQQIPRLCTFFPGISDILKKLTQQAIPLGMITNGSRSFQQAKLVALQLNQWLCADRIHICEEGTLQKPNPQLFSTVQTIHNDKAPLYIGNSWHLDIVPARQAGWQTIWYAPSSEESDAACLTTPEALLTKLSAYIEAAK</sequence>
<dbReference type="PATRIC" id="fig|1196324.3.peg.2145"/>
<dbReference type="SFLD" id="SFLDS00003">
    <property type="entry name" value="Haloacid_Dehalogenase"/>
    <property type="match status" value="1"/>
</dbReference>
<protein>
    <recommendedName>
        <fullName evidence="3">Haloacid dehalogenase</fullName>
    </recommendedName>
</protein>
<dbReference type="PANTHER" id="PTHR47478">
    <property type="match status" value="1"/>
</dbReference>
<evidence type="ECO:0008006" key="3">
    <source>
        <dbReference type="Google" id="ProtNLM"/>
    </source>
</evidence>
<keyword evidence="2" id="KW-1185">Reference proteome</keyword>
<dbReference type="STRING" id="1196324.A374_10495"/>
<dbReference type="Pfam" id="PF13419">
    <property type="entry name" value="HAD_2"/>
    <property type="match status" value="1"/>
</dbReference>
<dbReference type="Gene3D" id="1.10.150.240">
    <property type="entry name" value="Putative phosphatase, domain 2"/>
    <property type="match status" value="1"/>
</dbReference>
<dbReference type="eggNOG" id="COG1011">
    <property type="taxonomic scope" value="Bacteria"/>
</dbReference>
<organism evidence="1 2">
    <name type="scientific">Fictibacillus macauensis ZFHKF-1</name>
    <dbReference type="NCBI Taxonomy" id="1196324"/>
    <lineage>
        <taxon>Bacteria</taxon>
        <taxon>Bacillati</taxon>
        <taxon>Bacillota</taxon>
        <taxon>Bacilli</taxon>
        <taxon>Bacillales</taxon>
        <taxon>Fictibacillaceae</taxon>
        <taxon>Fictibacillus</taxon>
    </lineage>
</organism>
<dbReference type="InterPro" id="IPR036412">
    <property type="entry name" value="HAD-like_sf"/>
</dbReference>
<dbReference type="InterPro" id="IPR023214">
    <property type="entry name" value="HAD_sf"/>
</dbReference>
<gene>
    <name evidence="1" type="ORF">A374_10495</name>
</gene>
<dbReference type="InterPro" id="IPR052550">
    <property type="entry name" value="Pyrimidine_5'-ntase_YjjG"/>
</dbReference>
<dbReference type="AlphaFoldDB" id="I8UE30"/>
<comment type="caution">
    <text evidence="1">The sequence shown here is derived from an EMBL/GenBank/DDBJ whole genome shotgun (WGS) entry which is preliminary data.</text>
</comment>
<evidence type="ECO:0000313" key="2">
    <source>
        <dbReference type="Proteomes" id="UP000004080"/>
    </source>
</evidence>
<evidence type="ECO:0000313" key="1">
    <source>
        <dbReference type="EMBL" id="EIT85165.1"/>
    </source>
</evidence>
<reference evidence="1 2" key="1">
    <citation type="journal article" date="2012" name="J. Bacteriol.">
        <title>Genome of Bacillus macauensis ZFHKF-1, a Long-Chain-Forming Bacterium.</title>
        <authorList>
            <person name="Cai L."/>
            <person name="Zhang T."/>
        </authorList>
    </citation>
    <scope>NUCLEOTIDE SEQUENCE [LARGE SCALE GENOMIC DNA]</scope>
    <source>
        <strain evidence="1 2">ZFHKF-1</strain>
    </source>
</reference>
<dbReference type="InterPro" id="IPR023198">
    <property type="entry name" value="PGP-like_dom2"/>
</dbReference>
<dbReference type="SUPFAM" id="SSF56784">
    <property type="entry name" value="HAD-like"/>
    <property type="match status" value="1"/>
</dbReference>
<dbReference type="OrthoDB" id="25198at2"/>